<keyword evidence="8" id="KW-0800">Toxin</keyword>
<evidence type="ECO:0000256" key="4">
    <source>
        <dbReference type="ARBA" id="ARBA00022723"/>
    </source>
</evidence>
<feature type="domain" description="PIN" evidence="9">
    <location>
        <begin position="8"/>
        <end position="125"/>
    </location>
</feature>
<evidence type="ECO:0000256" key="3">
    <source>
        <dbReference type="ARBA" id="ARBA00022722"/>
    </source>
</evidence>
<sequence>MAELTRGIIDTSVLIAGETGRRLNRELLPTETATTVITLAELRLGVLAAPDAASRSRRLDTVESISNMLVFDVDDAAARVWASLRITLRDRNRRMSVNDLWIAAIASANHLPVVTQDTDFDALDGVAGIEIIRV</sequence>
<dbReference type="EMBL" id="JACCBH010000001">
    <property type="protein sequence ID" value="NYD55288.1"/>
    <property type="molecule type" value="Genomic_DNA"/>
</dbReference>
<evidence type="ECO:0000256" key="6">
    <source>
        <dbReference type="ARBA" id="ARBA00022842"/>
    </source>
</evidence>
<comment type="similarity">
    <text evidence="7 8">Belongs to the PINc/VapC protein family.</text>
</comment>
<dbReference type="PANTHER" id="PTHR33653:SF1">
    <property type="entry name" value="RIBONUCLEASE VAPC2"/>
    <property type="match status" value="1"/>
</dbReference>
<keyword evidence="11" id="KW-1185">Reference proteome</keyword>
<dbReference type="Proteomes" id="UP000552045">
    <property type="component" value="Unassembled WGS sequence"/>
</dbReference>
<evidence type="ECO:0000259" key="9">
    <source>
        <dbReference type="Pfam" id="PF01850"/>
    </source>
</evidence>
<evidence type="ECO:0000313" key="10">
    <source>
        <dbReference type="EMBL" id="NYD55288.1"/>
    </source>
</evidence>
<dbReference type="InterPro" id="IPR022907">
    <property type="entry name" value="VapC_family"/>
</dbReference>
<protein>
    <recommendedName>
        <fullName evidence="8">Ribonuclease VapC</fullName>
        <shortName evidence="8">RNase VapC</shortName>
        <ecNumber evidence="8">3.1.-.-</ecNumber>
    </recommendedName>
    <alternativeName>
        <fullName evidence="8">Toxin VapC</fullName>
    </alternativeName>
</protein>
<evidence type="ECO:0000256" key="8">
    <source>
        <dbReference type="HAMAP-Rule" id="MF_00265"/>
    </source>
</evidence>
<evidence type="ECO:0000256" key="5">
    <source>
        <dbReference type="ARBA" id="ARBA00022801"/>
    </source>
</evidence>
<dbReference type="GO" id="GO:0016787">
    <property type="term" value="F:hydrolase activity"/>
    <property type="evidence" value="ECO:0007669"/>
    <property type="project" value="UniProtKB-KW"/>
</dbReference>
<dbReference type="InterPro" id="IPR029060">
    <property type="entry name" value="PIN-like_dom_sf"/>
</dbReference>
<dbReference type="Gene3D" id="3.40.50.1010">
    <property type="entry name" value="5'-nuclease"/>
    <property type="match status" value="1"/>
</dbReference>
<dbReference type="InterPro" id="IPR050556">
    <property type="entry name" value="Type_II_TA_system_RNase"/>
</dbReference>
<dbReference type="SUPFAM" id="SSF88723">
    <property type="entry name" value="PIN domain-like"/>
    <property type="match status" value="1"/>
</dbReference>
<dbReference type="PANTHER" id="PTHR33653">
    <property type="entry name" value="RIBONUCLEASE VAPC2"/>
    <property type="match status" value="1"/>
</dbReference>
<organism evidence="10 11">
    <name type="scientific">Microbacterium pseudoresistens</name>
    <dbReference type="NCBI Taxonomy" id="640634"/>
    <lineage>
        <taxon>Bacteria</taxon>
        <taxon>Bacillati</taxon>
        <taxon>Actinomycetota</taxon>
        <taxon>Actinomycetes</taxon>
        <taxon>Micrococcales</taxon>
        <taxon>Microbacteriaceae</taxon>
        <taxon>Microbacterium</taxon>
    </lineage>
</organism>
<dbReference type="EC" id="3.1.-.-" evidence="8"/>
<comment type="function">
    <text evidence="8">Toxic component of a toxin-antitoxin (TA) system. An RNase.</text>
</comment>
<dbReference type="GO" id="GO:0004540">
    <property type="term" value="F:RNA nuclease activity"/>
    <property type="evidence" value="ECO:0007669"/>
    <property type="project" value="InterPro"/>
</dbReference>
<keyword evidence="4 8" id="KW-0479">Metal-binding</keyword>
<keyword evidence="5 8" id="KW-0378">Hydrolase</keyword>
<proteinExistence type="inferred from homology"/>
<comment type="cofactor">
    <cofactor evidence="1 8">
        <name>Mg(2+)</name>
        <dbReference type="ChEBI" id="CHEBI:18420"/>
    </cofactor>
</comment>
<feature type="binding site" evidence="8">
    <location>
        <position position="99"/>
    </location>
    <ligand>
        <name>Mg(2+)</name>
        <dbReference type="ChEBI" id="CHEBI:18420"/>
    </ligand>
</feature>
<dbReference type="GO" id="GO:0090729">
    <property type="term" value="F:toxin activity"/>
    <property type="evidence" value="ECO:0007669"/>
    <property type="project" value="UniProtKB-KW"/>
</dbReference>
<dbReference type="GO" id="GO:0000287">
    <property type="term" value="F:magnesium ion binding"/>
    <property type="evidence" value="ECO:0007669"/>
    <property type="project" value="UniProtKB-UniRule"/>
</dbReference>
<comment type="caution">
    <text evidence="10">The sequence shown here is derived from an EMBL/GenBank/DDBJ whole genome shotgun (WGS) entry which is preliminary data.</text>
</comment>
<dbReference type="HAMAP" id="MF_00265">
    <property type="entry name" value="VapC_Nob1"/>
    <property type="match status" value="1"/>
</dbReference>
<evidence type="ECO:0000256" key="2">
    <source>
        <dbReference type="ARBA" id="ARBA00022649"/>
    </source>
</evidence>
<dbReference type="InterPro" id="IPR002716">
    <property type="entry name" value="PIN_dom"/>
</dbReference>
<dbReference type="Pfam" id="PF01850">
    <property type="entry name" value="PIN"/>
    <property type="match status" value="1"/>
</dbReference>
<keyword evidence="3 8" id="KW-0540">Nuclease</keyword>
<accession>A0A7Y9EWJ7</accession>
<dbReference type="AlphaFoldDB" id="A0A7Y9EWJ7"/>
<reference evidence="10 11" key="1">
    <citation type="submission" date="2020-07" db="EMBL/GenBank/DDBJ databases">
        <title>Sequencing the genomes of 1000 actinobacteria strains.</title>
        <authorList>
            <person name="Klenk H.-P."/>
        </authorList>
    </citation>
    <scope>NUCLEOTIDE SEQUENCE [LARGE SCALE GENOMIC DNA]</scope>
    <source>
        <strain evidence="10 11">DSM 22185</strain>
    </source>
</reference>
<evidence type="ECO:0000313" key="11">
    <source>
        <dbReference type="Proteomes" id="UP000552045"/>
    </source>
</evidence>
<feature type="binding site" evidence="8">
    <location>
        <position position="10"/>
    </location>
    <ligand>
        <name>Mg(2+)</name>
        <dbReference type="ChEBI" id="CHEBI:18420"/>
    </ligand>
</feature>
<gene>
    <name evidence="8" type="primary">vapC</name>
    <name evidence="10" type="ORF">BKA02_002343</name>
</gene>
<evidence type="ECO:0000256" key="7">
    <source>
        <dbReference type="ARBA" id="ARBA00038093"/>
    </source>
</evidence>
<dbReference type="RefSeq" id="WP_179434275.1">
    <property type="nucleotide sequence ID" value="NZ_BAABLC010000006.1"/>
</dbReference>
<evidence type="ECO:0000256" key="1">
    <source>
        <dbReference type="ARBA" id="ARBA00001946"/>
    </source>
</evidence>
<keyword evidence="6 8" id="KW-0460">Magnesium</keyword>
<name>A0A7Y9EWJ7_9MICO</name>
<keyword evidence="2 8" id="KW-1277">Toxin-antitoxin system</keyword>